<name>A0A6J6R4Z3_9ZZZZ</name>
<proteinExistence type="predicted"/>
<evidence type="ECO:0000313" key="2">
    <source>
        <dbReference type="EMBL" id="CAB5026859.1"/>
    </source>
</evidence>
<reference evidence="1" key="1">
    <citation type="submission" date="2020-05" db="EMBL/GenBank/DDBJ databases">
        <authorList>
            <person name="Chiriac C."/>
            <person name="Salcher M."/>
            <person name="Ghai R."/>
            <person name="Kavagutti S V."/>
        </authorList>
    </citation>
    <scope>NUCLEOTIDE SEQUENCE</scope>
</reference>
<dbReference type="EMBL" id="CAFBPQ010000030">
    <property type="protein sequence ID" value="CAB5026859.1"/>
    <property type="molecule type" value="Genomic_DNA"/>
</dbReference>
<evidence type="ECO:0000313" key="1">
    <source>
        <dbReference type="EMBL" id="CAB4717053.1"/>
    </source>
</evidence>
<organism evidence="1">
    <name type="scientific">freshwater metagenome</name>
    <dbReference type="NCBI Taxonomy" id="449393"/>
    <lineage>
        <taxon>unclassified sequences</taxon>
        <taxon>metagenomes</taxon>
        <taxon>ecological metagenomes</taxon>
    </lineage>
</organism>
<dbReference type="EMBL" id="CAEZYK010000011">
    <property type="protein sequence ID" value="CAB4717053.1"/>
    <property type="molecule type" value="Genomic_DNA"/>
</dbReference>
<dbReference type="InterPro" id="IPR038695">
    <property type="entry name" value="Saro_0823-like_sf"/>
</dbReference>
<dbReference type="Gene3D" id="2.60.120.1140">
    <property type="entry name" value="Protein of unknown function DUF192"/>
    <property type="match status" value="1"/>
</dbReference>
<protein>
    <submittedName>
        <fullName evidence="1">Unannotated protein</fullName>
    </submittedName>
</protein>
<dbReference type="AlphaFoldDB" id="A0A6J6R4Z3"/>
<dbReference type="InterPro" id="IPR003795">
    <property type="entry name" value="DUF192"/>
</dbReference>
<gene>
    <name evidence="1" type="ORF">UFOPK2683_00341</name>
    <name evidence="2" type="ORF">UFOPK4121_01019</name>
</gene>
<accession>A0A6J6R4Z3</accession>
<dbReference type="Pfam" id="PF02643">
    <property type="entry name" value="DUF192"/>
    <property type="match status" value="1"/>
</dbReference>
<sequence length="106" mass="11674">MANGRVLAPIEVATSRSARRLGLRGRPSITRPLLLDPCRQVHTMGMKCEIDVVWCKSDGRVLRIAQLTSRRVSRVVLRSAFVVEAASGSCQQWSLKVGDQIEVTNG</sequence>